<dbReference type="SMART" id="SM00228">
    <property type="entry name" value="PDZ"/>
    <property type="match status" value="3"/>
</dbReference>
<dbReference type="CDD" id="cd06719">
    <property type="entry name" value="PDZ2-4_Nma111p-like"/>
    <property type="match status" value="1"/>
</dbReference>
<protein>
    <submittedName>
        <fullName evidence="4">Serine protease</fullName>
    </submittedName>
</protein>
<keyword evidence="4" id="KW-0645">Protease</keyword>
<dbReference type="PRINTS" id="PR00834">
    <property type="entry name" value="PROTEASES2C"/>
</dbReference>
<evidence type="ECO:0000256" key="2">
    <source>
        <dbReference type="SAM" id="MobiDB-lite"/>
    </source>
</evidence>
<organism evidence="4 5">
    <name type="scientific">Linnemannia exigua</name>
    <dbReference type="NCBI Taxonomy" id="604196"/>
    <lineage>
        <taxon>Eukaryota</taxon>
        <taxon>Fungi</taxon>
        <taxon>Fungi incertae sedis</taxon>
        <taxon>Mucoromycota</taxon>
        <taxon>Mortierellomycotina</taxon>
        <taxon>Mortierellomycetes</taxon>
        <taxon>Mortierellales</taxon>
        <taxon>Mortierellaceae</taxon>
        <taxon>Linnemannia</taxon>
    </lineage>
</organism>
<dbReference type="InterPro" id="IPR036034">
    <property type="entry name" value="PDZ_sf"/>
</dbReference>
<dbReference type="SUPFAM" id="SSF50494">
    <property type="entry name" value="Trypsin-like serine proteases"/>
    <property type="match status" value="2"/>
</dbReference>
<feature type="region of interest" description="Disordered" evidence="2">
    <location>
        <begin position="87"/>
        <end position="117"/>
    </location>
</feature>
<feature type="compositionally biased region" description="Low complexity" evidence="2">
    <location>
        <begin position="1120"/>
        <end position="1136"/>
    </location>
</feature>
<proteinExistence type="inferred from homology"/>
<dbReference type="PANTHER" id="PTHR46366:SF1">
    <property type="entry name" value="PDZ DOMAIN-CONTAINING PROTEIN C1685.05"/>
    <property type="match status" value="1"/>
</dbReference>
<dbReference type="EMBL" id="JAAAIL010000355">
    <property type="protein sequence ID" value="KAG0276601.1"/>
    <property type="molecule type" value="Genomic_DNA"/>
</dbReference>
<feature type="compositionally biased region" description="Polar residues" evidence="2">
    <location>
        <begin position="1140"/>
        <end position="1151"/>
    </location>
</feature>
<dbReference type="PROSITE" id="PS50106">
    <property type="entry name" value="PDZ"/>
    <property type="match status" value="1"/>
</dbReference>
<feature type="region of interest" description="Disordered" evidence="2">
    <location>
        <begin position="24"/>
        <end position="52"/>
    </location>
</feature>
<keyword evidence="5" id="KW-1185">Reference proteome</keyword>
<feature type="region of interest" description="Disordered" evidence="2">
    <location>
        <begin position="1114"/>
        <end position="1158"/>
    </location>
</feature>
<dbReference type="InterPro" id="IPR001940">
    <property type="entry name" value="Peptidase_S1C"/>
</dbReference>
<dbReference type="Gene3D" id="2.30.42.10">
    <property type="match status" value="2"/>
</dbReference>
<keyword evidence="4" id="KW-0378">Hydrolase</keyword>
<feature type="domain" description="PDZ" evidence="3">
    <location>
        <begin position="408"/>
        <end position="460"/>
    </location>
</feature>
<dbReference type="SUPFAM" id="SSF50156">
    <property type="entry name" value="PDZ domain-like"/>
    <property type="match status" value="3"/>
</dbReference>
<dbReference type="InterPro" id="IPR009003">
    <property type="entry name" value="Peptidase_S1_PA"/>
</dbReference>
<dbReference type="GO" id="GO:0006508">
    <property type="term" value="P:proteolysis"/>
    <property type="evidence" value="ECO:0007669"/>
    <property type="project" value="UniProtKB-KW"/>
</dbReference>
<dbReference type="Pfam" id="PF12812">
    <property type="entry name" value="PDZ_1"/>
    <property type="match status" value="2"/>
</dbReference>
<evidence type="ECO:0000256" key="1">
    <source>
        <dbReference type="ARBA" id="ARBA00010541"/>
    </source>
</evidence>
<feature type="compositionally biased region" description="Gly residues" evidence="2">
    <location>
        <begin position="104"/>
        <end position="115"/>
    </location>
</feature>
<dbReference type="Pfam" id="PF00595">
    <property type="entry name" value="PDZ"/>
    <property type="match status" value="1"/>
</dbReference>
<dbReference type="Pfam" id="PF13365">
    <property type="entry name" value="Trypsin_2"/>
    <property type="match status" value="2"/>
</dbReference>
<comment type="similarity">
    <text evidence="1">Belongs to the peptidase S1C family.</text>
</comment>
<evidence type="ECO:0000259" key="3">
    <source>
        <dbReference type="PROSITE" id="PS50106"/>
    </source>
</evidence>
<evidence type="ECO:0000313" key="4">
    <source>
        <dbReference type="EMBL" id="KAG0276601.1"/>
    </source>
</evidence>
<sequence length="1208" mass="129874">MNRARRESLNCLNADKETLEFFAAQEQTRPSPDLANQEKFSGSGGPSSRNRSKSLAYGLTWVQAMNGRAVTPADMFGINNADESSWQGPWVNTSGGSNSHAAGAGAGGGEAGEMGGDPHRLHHQGTLLDSGLGGGGGSIGAPIGSGSKSIAAISNPPVAIPPAVGVAPDTPKLAAVTWESTLERSIRSIVSITANHVRSFDTETSGAYSATGFLVDAKNGIILTNRHVVSPAPILALAVLSNYEEVELKPIYRDPVHDFGFMQFDISKVRFMHLEEIPLSPERARVGLEIRVVGNDAGEKLSILAGTLARLDRQAPEYGQGEYNDFNTFYLQAASSTSGGSSGSPVLDIEGHAVALNAGGASKASASYYLPLDRVKRALTFVQSGQQVPRGTLQTDFDYFPYDELRRLGLKISMEEQIRLQFPNETGMLVVKTVLPKGPAADQLIPGDIVIQCNGQPIANFIQIFTVIDDSVGQTISLTVVRGSNSQLLTFEFVVQDLHSITPDRFVEVGGGVVNELSYQLAHSYGQPCGGVYVATSGHMLASASAWRKSIIVAVNNIPTPNLDSFIQALGTLPDGARVPIRFYTLQKAFKEKIMIMHVDRHWHKCRMAVRNDKTGLWDFTDLPPPPPSQPYAPATAIYPTINAALHPAPIIMPSFVAIDFHLPFLVDGMKATQFYGTGLVVSTNPPLVVCDRDTIPISIGDIFITFANSVIIPGRLVYLHPHYNFVVLTYDSTLLANTPVKPATFSSKSLTQGDECYLVGVGTDQSPVIKKTTVSNVGNIGTRECSPPRWRAMNVEGIKVDDPVGTQGGVLCDADGLVQALWVNYSSQDEKGNDITFMSGLDVECVTQIIEPFMRGEYPKLRALDVEFWTMRIAAARSLGLTDEWVQKIESDSNSKHSLLYVLSLLDVTNPCSQMLKVGDIVLELEGRVATGMKDLERARGVESVKMTVLREGQELCLNVPTVPLIGTDTNRILAWAGALIQMPYKAVLEQVSNVPQGVYVSCTLYGSPASTALRPGVWITEVDGIPVAGLDDFLDAVHHHENKVVRSRQGSVCEVALKRLSLAYASKRLSNSVLNHQHLLAHPECLPSNGALASAPAQAQALGQAEAASLDGTDIHPYDASPHPAPAPAAGLAPVQSEEPQSAPQSPTMGNPDDAAQSQGYVRIKIQARNGTVSVIAMKLDPIYWSTTQLLPDPESVSGWKMVDVL</sequence>
<comment type="caution">
    <text evidence="4">The sequence shown here is derived from an EMBL/GenBank/DDBJ whole genome shotgun (WGS) entry which is preliminary data.</text>
</comment>
<accession>A0AAD4H7W8</accession>
<dbReference type="AlphaFoldDB" id="A0AAD4H7W8"/>
<gene>
    <name evidence="4" type="primary">DEG7</name>
    <name evidence="4" type="ORF">BGZ95_007320</name>
</gene>
<dbReference type="PANTHER" id="PTHR46366">
    <property type="entry name" value="PRO-APOPTOTIC SERINE PROTEASE NMA111"/>
    <property type="match status" value="1"/>
</dbReference>
<dbReference type="InterPro" id="IPR001478">
    <property type="entry name" value="PDZ"/>
</dbReference>
<dbReference type="InterPro" id="IPR025926">
    <property type="entry name" value="PDZ-like_dom"/>
</dbReference>
<name>A0AAD4H7W8_9FUNG</name>
<dbReference type="GO" id="GO:0004252">
    <property type="term" value="F:serine-type endopeptidase activity"/>
    <property type="evidence" value="ECO:0007669"/>
    <property type="project" value="InterPro"/>
</dbReference>
<dbReference type="Gene3D" id="2.40.10.120">
    <property type="match status" value="2"/>
</dbReference>
<feature type="compositionally biased region" description="Polar residues" evidence="2">
    <location>
        <begin position="87"/>
        <end position="100"/>
    </location>
</feature>
<dbReference type="Proteomes" id="UP001194580">
    <property type="component" value="Unassembled WGS sequence"/>
</dbReference>
<reference evidence="4" key="1">
    <citation type="journal article" date="2020" name="Fungal Divers.">
        <title>Resolving the Mortierellaceae phylogeny through synthesis of multi-gene phylogenetics and phylogenomics.</title>
        <authorList>
            <person name="Vandepol N."/>
            <person name="Liber J."/>
            <person name="Desiro A."/>
            <person name="Na H."/>
            <person name="Kennedy M."/>
            <person name="Barry K."/>
            <person name="Grigoriev I.V."/>
            <person name="Miller A.N."/>
            <person name="O'Donnell K."/>
            <person name="Stajich J.E."/>
            <person name="Bonito G."/>
        </authorList>
    </citation>
    <scope>NUCLEOTIDE SEQUENCE</scope>
    <source>
        <strain evidence="4">NRRL 28262</strain>
    </source>
</reference>
<evidence type="ECO:0000313" key="5">
    <source>
        <dbReference type="Proteomes" id="UP001194580"/>
    </source>
</evidence>